<feature type="compositionally biased region" description="Low complexity" evidence="1">
    <location>
        <begin position="1156"/>
        <end position="1168"/>
    </location>
</feature>
<dbReference type="EMBL" id="JABSTR010000008">
    <property type="protein sequence ID" value="KAH9377784.1"/>
    <property type="molecule type" value="Genomic_DNA"/>
</dbReference>
<feature type="region of interest" description="Disordered" evidence="1">
    <location>
        <begin position="187"/>
        <end position="487"/>
    </location>
</feature>
<feature type="compositionally biased region" description="Low complexity" evidence="1">
    <location>
        <begin position="1756"/>
        <end position="1774"/>
    </location>
</feature>
<feature type="region of interest" description="Disordered" evidence="1">
    <location>
        <begin position="972"/>
        <end position="1250"/>
    </location>
</feature>
<feature type="compositionally biased region" description="Low complexity" evidence="1">
    <location>
        <begin position="2246"/>
        <end position="2261"/>
    </location>
</feature>
<feature type="compositionally biased region" description="Basic residues" evidence="1">
    <location>
        <begin position="1411"/>
        <end position="1429"/>
    </location>
</feature>
<feature type="region of interest" description="Disordered" evidence="1">
    <location>
        <begin position="131"/>
        <end position="167"/>
    </location>
</feature>
<accession>A0A9J6GSR4</accession>
<feature type="compositionally biased region" description="Polar residues" evidence="1">
    <location>
        <begin position="689"/>
        <end position="703"/>
    </location>
</feature>
<feature type="compositionally biased region" description="Low complexity" evidence="1">
    <location>
        <begin position="2040"/>
        <end position="2062"/>
    </location>
</feature>
<evidence type="ECO:0000256" key="1">
    <source>
        <dbReference type="SAM" id="MobiDB-lite"/>
    </source>
</evidence>
<name>A0A9J6GSR4_HAELO</name>
<feature type="region of interest" description="Disordered" evidence="1">
    <location>
        <begin position="2152"/>
        <end position="2312"/>
    </location>
</feature>
<feature type="compositionally biased region" description="Polar residues" evidence="1">
    <location>
        <begin position="568"/>
        <end position="578"/>
    </location>
</feature>
<feature type="compositionally biased region" description="Low complexity" evidence="1">
    <location>
        <begin position="505"/>
        <end position="518"/>
    </location>
</feature>
<reference evidence="3 4" key="1">
    <citation type="journal article" date="2020" name="Cell">
        <title>Large-Scale Comparative Analyses of Tick Genomes Elucidate Their Genetic Diversity and Vector Capacities.</title>
        <authorList>
            <consortium name="Tick Genome and Microbiome Consortium (TIGMIC)"/>
            <person name="Jia N."/>
            <person name="Wang J."/>
            <person name="Shi W."/>
            <person name="Du L."/>
            <person name="Sun Y."/>
            <person name="Zhan W."/>
            <person name="Jiang J.F."/>
            <person name="Wang Q."/>
            <person name="Zhang B."/>
            <person name="Ji P."/>
            <person name="Bell-Sakyi L."/>
            <person name="Cui X.M."/>
            <person name="Yuan T.T."/>
            <person name="Jiang B.G."/>
            <person name="Yang W.F."/>
            <person name="Lam T.T."/>
            <person name="Chang Q.C."/>
            <person name="Ding S.J."/>
            <person name="Wang X.J."/>
            <person name="Zhu J.G."/>
            <person name="Ruan X.D."/>
            <person name="Zhao L."/>
            <person name="Wei J.T."/>
            <person name="Ye R.Z."/>
            <person name="Que T.C."/>
            <person name="Du C.H."/>
            <person name="Zhou Y.H."/>
            <person name="Cheng J.X."/>
            <person name="Dai P.F."/>
            <person name="Guo W.B."/>
            <person name="Han X.H."/>
            <person name="Huang E.J."/>
            <person name="Li L.F."/>
            <person name="Wei W."/>
            <person name="Gao Y.C."/>
            <person name="Liu J.Z."/>
            <person name="Shao H.Z."/>
            <person name="Wang X."/>
            <person name="Wang C.C."/>
            <person name="Yang T.C."/>
            <person name="Huo Q.B."/>
            <person name="Li W."/>
            <person name="Chen H.Y."/>
            <person name="Chen S.E."/>
            <person name="Zhou L.G."/>
            <person name="Ni X.B."/>
            <person name="Tian J.H."/>
            <person name="Sheng Y."/>
            <person name="Liu T."/>
            <person name="Pan Y.S."/>
            <person name="Xia L.Y."/>
            <person name="Li J."/>
            <person name="Zhao F."/>
            <person name="Cao W.C."/>
        </authorList>
    </citation>
    <scope>NUCLEOTIDE SEQUENCE [LARGE SCALE GENOMIC DNA]</scope>
    <source>
        <strain evidence="3">HaeL-2018</strain>
    </source>
</reference>
<feature type="compositionally biased region" description="Basic and acidic residues" evidence="1">
    <location>
        <begin position="1362"/>
        <end position="1377"/>
    </location>
</feature>
<feature type="region of interest" description="Disordered" evidence="1">
    <location>
        <begin position="676"/>
        <end position="703"/>
    </location>
</feature>
<feature type="compositionally biased region" description="Polar residues" evidence="1">
    <location>
        <begin position="1471"/>
        <end position="1483"/>
    </location>
</feature>
<feature type="region of interest" description="Disordered" evidence="1">
    <location>
        <begin position="1288"/>
        <end position="1523"/>
    </location>
</feature>
<feature type="compositionally biased region" description="Polar residues" evidence="1">
    <location>
        <begin position="1802"/>
        <end position="1814"/>
    </location>
</feature>
<protein>
    <submittedName>
        <fullName evidence="3">Uncharacterized protein</fullName>
    </submittedName>
</protein>
<dbReference type="OrthoDB" id="10632752at2759"/>
<feature type="compositionally biased region" description="Polar residues" evidence="1">
    <location>
        <begin position="1073"/>
        <end position="1087"/>
    </location>
</feature>
<evidence type="ECO:0000313" key="4">
    <source>
        <dbReference type="Proteomes" id="UP000821853"/>
    </source>
</evidence>
<dbReference type="Proteomes" id="UP000821853">
    <property type="component" value="Unassembled WGS sequence"/>
</dbReference>
<feature type="compositionally biased region" description="Polar residues" evidence="1">
    <location>
        <begin position="812"/>
        <end position="838"/>
    </location>
</feature>
<keyword evidence="4" id="KW-1185">Reference proteome</keyword>
<feature type="region of interest" description="Disordered" evidence="1">
    <location>
        <begin position="2330"/>
        <end position="2364"/>
    </location>
</feature>
<feature type="region of interest" description="Disordered" evidence="1">
    <location>
        <begin position="503"/>
        <end position="626"/>
    </location>
</feature>
<feature type="region of interest" description="Disordered" evidence="1">
    <location>
        <begin position="910"/>
        <end position="929"/>
    </location>
</feature>
<feature type="chain" id="PRO_5039889848" evidence="2">
    <location>
        <begin position="24"/>
        <end position="2566"/>
    </location>
</feature>
<feature type="region of interest" description="Disordered" evidence="1">
    <location>
        <begin position="2543"/>
        <end position="2566"/>
    </location>
</feature>
<feature type="compositionally biased region" description="Basic residues" evidence="1">
    <location>
        <begin position="1500"/>
        <end position="1511"/>
    </location>
</feature>
<feature type="compositionally biased region" description="Polar residues" evidence="1">
    <location>
        <begin position="365"/>
        <end position="381"/>
    </location>
</feature>
<gene>
    <name evidence="3" type="ORF">HPB48_020267</name>
</gene>
<feature type="compositionally biased region" description="Polar residues" evidence="1">
    <location>
        <begin position="2289"/>
        <end position="2309"/>
    </location>
</feature>
<feature type="compositionally biased region" description="Polar residues" evidence="1">
    <location>
        <begin position="2543"/>
        <end position="2558"/>
    </location>
</feature>
<feature type="compositionally biased region" description="Low complexity" evidence="1">
    <location>
        <begin position="978"/>
        <end position="989"/>
    </location>
</feature>
<feature type="compositionally biased region" description="Polar residues" evidence="1">
    <location>
        <begin position="259"/>
        <end position="275"/>
    </location>
</feature>
<proteinExistence type="predicted"/>
<feature type="compositionally biased region" description="Basic and acidic residues" evidence="1">
    <location>
        <begin position="916"/>
        <end position="926"/>
    </location>
</feature>
<keyword evidence="2" id="KW-0732">Signal</keyword>
<feature type="region of interest" description="Disordered" evidence="1">
    <location>
        <begin position="1936"/>
        <end position="2075"/>
    </location>
</feature>
<feature type="compositionally biased region" description="Polar residues" evidence="1">
    <location>
        <begin position="425"/>
        <end position="435"/>
    </location>
</feature>
<feature type="compositionally biased region" description="Pro residues" evidence="1">
    <location>
        <begin position="1823"/>
        <end position="1832"/>
    </location>
</feature>
<feature type="region of interest" description="Disordered" evidence="1">
    <location>
        <begin position="863"/>
        <end position="883"/>
    </location>
</feature>
<feature type="compositionally biased region" description="Low complexity" evidence="1">
    <location>
        <begin position="1185"/>
        <end position="1202"/>
    </location>
</feature>
<sequence length="2566" mass="268140">MESRANVWSALWLLWGLLGTSLAAPLSGHADQSGIIGRRELRRPALFYEAQHLGHGTTSRQPGVIFKTLSNFGGRRRLVAPAGSVEAATVGVSGTEGGSDDAITSLINRFGGVINQKRRLGDDDVVTEGSDELIARPSGPKLSSGSDGKLPGSDEGEAWRPMYGGGYRKEPELQSNYHVLLSEPDFGTPGSLKDSYSDVIKTGADLPQAPTAGNEPKDVTQTDKASGEEKKNPADCKDKNTQKDFPTGSGDNILEVKTEISSGSAVSATTETAEGQQGIGGNDAVVTTKPEPEEDDEEYDDDDYEDDEEQSEFGDLEKNNQTTAPAPDQETTVKPPESNGRGPTGVGQHGDNAAGSQLEEEPSPQKVTDSSAIAQLDTVTGASLADNPENLNRVTGSFPEDDQTQPTVPSTTLSGELPGTAILQDKSNPPTSFGTVSPELPASLSPSETEFSTSDPGVTSSNTESSIFPTGQEAGDTVVQSAKAEYSAERAPDGILRVKVGESGGVTSVDGSTTTIGVDVRQNEQETSAQQETAPAVGDSVVVEPRSGSSDSSFTSPVPTSFKDGTPESATAERQSSLADGIAAGPTGSTIVYSSETAKNPPTPTPVTSPTNPTNGRKPGRGDVTMNGVSREAAEEEILNFFKEHGRQQDTSLQPHSSSVLKVSGADTIATKDTLGSEGVTVAAESPKVKSQSPISPQSQNVNYRSPNVNTELPSSGAVNQRYPIGTQFTFPAASPEDKAILGLPGRTYGRGTLTVSGFPNYGIPTPTGVIYPPDASAGHFLSERVFGQGTLPASSAGFVAESALAAAPANMSENTPTAPGTTLVNGSDENNQSKAENNTAAVDELIRTSNDVQTYKAASPLEQPAGMGEGTEHNIEDGASTSFFAGSDSVSTAKDKNLAVDNLEMAVNEGLGRPESQENRNKVADEPIDVSGILTTASENDSSSGLAKQSTTITDSTKALVVEDASHGMPIDVSGIATTSETTTDDASVPSTGSHKGVDVGKPDGDSASKTNEQPSPGVEGNTKTNEDCKDQDMTGDSGSSPHGKPVVFGAIPLSVTDQAPTGGAKELIETPQEQTGVSSSNGSDSMQRDIPAIQSDQPPSVSGTHVSLATNPANSQETQVITGSEVQPQRQLEQTEVGFVVGTKLDVSDRDRAPPSTTTGPSITTSAVSSPDDGATPTDFVQSSTPATPSETATPPAATTVDQKDDRELGDENLKEPITPTSREQATEVILPITSTPIPPEAPTSSAIPTENASVDLVPTTEKPNAATLISDTTSQRVNLGVTSHPNVADTTVASSTPPPPPYVKPPQISTLHVPKRPLFPLRRPSSFVTTPRNVKPEDHRNEDDQAKPPATSTAPPVESQKDDNTAALPGREKVVAGVRRQGAQSRRPHFPRPTSGNRVAGPGDRTGGRKTGRRRKPGRRPGHRRTTTVMPPQSEAPPTTPSSVSEDTAPGYPLTSPSFGARIGARVTETSFRRTQTAQKSPIPFEPVPLNREHSRPPHTRRTKRPKVPHTTQTAATEDNNVRYSSYNTHNFVGTRTPAVAEITYEPTREAYVTNVAPASTTYRTKSALVAEVTLPSTQETDGKVFSSVEYVVSKIAPYRLSTNSSCCRITGFGLTSQITEEGLDTTKALVANSGGPKNEENEQNDSFESDQTKQPPTSSDEGTPPFSTMAPSTPYGTKLNVAITSPGDVSTGSEEIVPESEDAEHEGTGTVVSDEVSSDSGKSVSEGNDEEVQNAVTPTKKFYPGRYRPQHTTTYATTEAPTEATTRLATNAPTNEPTTRPALTEEPFPTTPELDISRVQTTTQKPAQSATVPTTKTPLFPPLPEPPTNPVAVFLVPSDQAQNEGAERDQLQTVAPAEKQAIQTVTTTRPATAVTTQRTESPQLSLNKQTAVDLPPSFLISGPARQPTAPAQGTNIPAVPLTQYAPNIQRPATVATSESDGAAATGTKGSVNKQDDAKGFAPAGATPNQSPYANERPPPGSINSGKLEASADNTPQRPDALPALQPPAVQSHTARPPLQPNASTLQPPQKQPDVFTSQSAATIPPTPTQTTSPATNPPLVATGRPRLPPAYGPQPAFLQPLGIQVRQPNVIGGQSQPPAAPAQPQQYLQSLGLQVANYPSAKAQKPSLPQNAQTSGVYVQPLGLQLTEAPKPGSSLTGSSPGLGAGLPSTALEGQQQQRLPAGVRPGANSQYLLPLGLQVPYSPPQQRQPAGTSPGRLPSKPPGPRPQQGSAPAPPKGPKYSVVSSPPRPSVAAQPVGRIPSSGVNQPGDFGFPRTSGRSAAGTKLSSLTDALQPQERTLGTNPYSRFHRHPSLLAFNLNRRSLSARNARPSGVPPSARQPGAATLRQPSPATGGPRVAQAIPNRPAFIPQVLVQVPQQVYQVGSGAPQQTHQGRTYVSQVPTQQTYQGGQRASLGYQGPVVYAAPPGAPVPVAYQPTSAAVIGQIRQSLPPQLQAIYSVPQGYRVVQGSGAQGATRTSAGRPGQTVYTTGGSPAVYQALPPGVAAQNYARSAQSGQPVALVGRSPVYAYQSPVYTYQASSPQRGKRGATNQSRPPAVVGIR</sequence>
<comment type="caution">
    <text evidence="3">The sequence shown here is derived from an EMBL/GenBank/DDBJ whole genome shotgun (WGS) entry which is preliminary data.</text>
</comment>
<feature type="compositionally biased region" description="Polar residues" evidence="1">
    <location>
        <begin position="1288"/>
        <end position="1298"/>
    </location>
</feature>
<feature type="compositionally biased region" description="Polar residues" evidence="1">
    <location>
        <begin position="1513"/>
        <end position="1523"/>
    </location>
</feature>
<feature type="region of interest" description="Disordered" evidence="1">
    <location>
        <begin position="1633"/>
        <end position="1832"/>
    </location>
</feature>
<feature type="compositionally biased region" description="Polar residues" evidence="1">
    <location>
        <begin position="547"/>
        <end position="559"/>
    </location>
</feature>
<evidence type="ECO:0000313" key="3">
    <source>
        <dbReference type="EMBL" id="KAH9377784.1"/>
    </source>
</evidence>
<feature type="compositionally biased region" description="Acidic residues" evidence="1">
    <location>
        <begin position="292"/>
        <end position="314"/>
    </location>
</feature>
<evidence type="ECO:0000256" key="2">
    <source>
        <dbReference type="SAM" id="SignalP"/>
    </source>
</evidence>
<feature type="region of interest" description="Disordered" evidence="1">
    <location>
        <begin position="811"/>
        <end position="838"/>
    </location>
</feature>
<feature type="compositionally biased region" description="Polar residues" evidence="1">
    <location>
        <begin position="1656"/>
        <end position="1679"/>
    </location>
</feature>
<feature type="compositionally biased region" description="Low complexity" evidence="1">
    <location>
        <begin position="2156"/>
        <end position="2174"/>
    </location>
</feature>
<feature type="compositionally biased region" description="Basic and acidic residues" evidence="1">
    <location>
        <begin position="1337"/>
        <end position="1349"/>
    </location>
</feature>
<feature type="compositionally biased region" description="Low complexity" evidence="1">
    <location>
        <begin position="1870"/>
        <end position="1883"/>
    </location>
</feature>
<feature type="region of interest" description="Disordered" evidence="1">
    <location>
        <begin position="1870"/>
        <end position="1889"/>
    </location>
</feature>
<dbReference type="VEuPathDB" id="VectorBase:HLOH_054521"/>
<feature type="compositionally biased region" description="Basic and acidic residues" evidence="1">
    <location>
        <begin position="215"/>
        <end position="242"/>
    </location>
</feature>
<feature type="compositionally biased region" description="Polar residues" evidence="1">
    <location>
        <begin position="449"/>
        <end position="469"/>
    </location>
</feature>
<feature type="compositionally biased region" description="Low complexity" evidence="1">
    <location>
        <begin position="437"/>
        <end position="448"/>
    </location>
</feature>
<feature type="signal peptide" evidence="2">
    <location>
        <begin position="1"/>
        <end position="23"/>
    </location>
</feature>
<feature type="compositionally biased region" description="Polar residues" evidence="1">
    <location>
        <begin position="1096"/>
        <end position="1136"/>
    </location>
</feature>
<organism evidence="3 4">
    <name type="scientific">Haemaphysalis longicornis</name>
    <name type="common">Bush tick</name>
    <dbReference type="NCBI Taxonomy" id="44386"/>
    <lineage>
        <taxon>Eukaryota</taxon>
        <taxon>Metazoa</taxon>
        <taxon>Ecdysozoa</taxon>
        <taxon>Arthropoda</taxon>
        <taxon>Chelicerata</taxon>
        <taxon>Arachnida</taxon>
        <taxon>Acari</taxon>
        <taxon>Parasitiformes</taxon>
        <taxon>Ixodida</taxon>
        <taxon>Ixodoidea</taxon>
        <taxon>Ixodidae</taxon>
        <taxon>Haemaphysalinae</taxon>
        <taxon>Haemaphysalis</taxon>
    </lineage>
</organism>
<feature type="compositionally biased region" description="Polar residues" evidence="1">
    <location>
        <begin position="319"/>
        <end position="332"/>
    </location>
</feature>
<feature type="compositionally biased region" description="Basic and acidic residues" evidence="1">
    <location>
        <begin position="997"/>
        <end position="1008"/>
    </location>
</feature>
<dbReference type="OMA" id="DTTHPPA"/>
<feature type="compositionally biased region" description="Polar residues" evidence="1">
    <location>
        <begin position="404"/>
        <end position="414"/>
    </location>
</feature>
<feature type="compositionally biased region" description="Polar residues" evidence="1">
    <location>
        <begin position="587"/>
        <end position="598"/>
    </location>
</feature>
<feature type="compositionally biased region" description="Basic and acidic residues" evidence="1">
    <location>
        <begin position="1204"/>
        <end position="1217"/>
    </location>
</feature>